<name>A0A7W9CVM9_9HYPH</name>
<proteinExistence type="predicted"/>
<keyword evidence="2" id="KW-0645">Protease</keyword>
<evidence type="ECO:0000313" key="3">
    <source>
        <dbReference type="Proteomes" id="UP000523821"/>
    </source>
</evidence>
<feature type="signal peptide" evidence="1">
    <location>
        <begin position="1"/>
        <end position="19"/>
    </location>
</feature>
<evidence type="ECO:0000256" key="1">
    <source>
        <dbReference type="SAM" id="SignalP"/>
    </source>
</evidence>
<dbReference type="EMBL" id="JACHOO010000003">
    <property type="protein sequence ID" value="MBB5752723.1"/>
    <property type="molecule type" value="Genomic_DNA"/>
</dbReference>
<protein>
    <submittedName>
        <fullName evidence="2">Carboxypeptidase C (Cathepsin A)</fullName>
    </submittedName>
</protein>
<evidence type="ECO:0000313" key="2">
    <source>
        <dbReference type="EMBL" id="MBB5752723.1"/>
    </source>
</evidence>
<keyword evidence="1" id="KW-0732">Signal</keyword>
<dbReference type="GO" id="GO:0004185">
    <property type="term" value="F:serine-type carboxypeptidase activity"/>
    <property type="evidence" value="ECO:0007669"/>
    <property type="project" value="InterPro"/>
</dbReference>
<dbReference type="AlphaFoldDB" id="A0A7W9CVM9"/>
<sequence length="508" mass="53625">MPISLNLRRLLLAGFVALAAAAPALEPAFAQQRGEGSRNEAASGPGVLSLLPADSVTEHRMERGADSFAYHATAGAFDLFDQTGAPSAKIVYFAYTRDGSEAGSRPVTFVFNGGPGAASAYLHLGVVGPKAAEFSGPNASGLLVDNPDTWLRFTDLVMIDPVGTGWSRAANPDKASDFWGVDADAQTIAKVIALYLAKNGRMASPKYLLGESYGGFRSVEVASVLQRDQGVLVDGLVMLSPFLEGALNFGATRFPFGAALQLPSLAAAELDRSGRFSDEALASAERFAFGDYLTTLAGPPPQGEAAETFYRRIAAFTGLPVETVARTRGFIGDAYGKRGGAASAIFSPYDAAVAEPDPFPESAADRGPDPILDGYTRGLGGLFVAYARDTLGFRTDMSFTLLSRDAFRSWNWGDSRSLGGASAIDDLRALLALNPALRVLVAHGRSDVVTPYAVSRYLLDRLPPIGAPDRTALHVYRGGHMFYFDPAARAAFAADAAGFYAAARPPGR</sequence>
<dbReference type="RefSeq" id="WP_183854777.1">
    <property type="nucleotide sequence ID" value="NZ_JACHOO010000003.1"/>
</dbReference>
<gene>
    <name evidence="2" type="ORF">GGQ63_001777</name>
</gene>
<comment type="caution">
    <text evidence="2">The sequence shown here is derived from an EMBL/GenBank/DDBJ whole genome shotgun (WGS) entry which is preliminary data.</text>
</comment>
<dbReference type="Gene3D" id="3.40.50.1820">
    <property type="entry name" value="alpha/beta hydrolase"/>
    <property type="match status" value="2"/>
</dbReference>
<keyword evidence="3" id="KW-1185">Reference proteome</keyword>
<reference evidence="2 3" key="1">
    <citation type="submission" date="2020-08" db="EMBL/GenBank/DDBJ databases">
        <title>Genomic Encyclopedia of Type Strains, Phase IV (KMG-IV): sequencing the most valuable type-strain genomes for metagenomic binning, comparative biology and taxonomic classification.</title>
        <authorList>
            <person name="Goeker M."/>
        </authorList>
    </citation>
    <scope>NUCLEOTIDE SEQUENCE [LARGE SCALE GENOMIC DNA]</scope>
    <source>
        <strain evidence="2 3">DSM 16268</strain>
    </source>
</reference>
<dbReference type="Proteomes" id="UP000523821">
    <property type="component" value="Unassembled WGS sequence"/>
</dbReference>
<dbReference type="Pfam" id="PF00450">
    <property type="entry name" value="Peptidase_S10"/>
    <property type="match status" value="1"/>
</dbReference>
<dbReference type="GO" id="GO:0006508">
    <property type="term" value="P:proteolysis"/>
    <property type="evidence" value="ECO:0007669"/>
    <property type="project" value="InterPro"/>
</dbReference>
<keyword evidence="2" id="KW-0378">Hydrolase</keyword>
<dbReference type="InterPro" id="IPR029058">
    <property type="entry name" value="AB_hydrolase_fold"/>
</dbReference>
<organism evidence="2 3">
    <name type="scientific">Prosthecomicrobium pneumaticum</name>
    <dbReference type="NCBI Taxonomy" id="81895"/>
    <lineage>
        <taxon>Bacteria</taxon>
        <taxon>Pseudomonadati</taxon>
        <taxon>Pseudomonadota</taxon>
        <taxon>Alphaproteobacteria</taxon>
        <taxon>Hyphomicrobiales</taxon>
        <taxon>Kaistiaceae</taxon>
        <taxon>Prosthecomicrobium</taxon>
    </lineage>
</organism>
<accession>A0A7W9CVM9</accession>
<feature type="chain" id="PRO_5031556623" evidence="1">
    <location>
        <begin position="20"/>
        <end position="508"/>
    </location>
</feature>
<keyword evidence="2" id="KW-0121">Carboxypeptidase</keyword>
<dbReference type="SUPFAM" id="SSF53474">
    <property type="entry name" value="alpha/beta-Hydrolases"/>
    <property type="match status" value="1"/>
</dbReference>
<dbReference type="InterPro" id="IPR001563">
    <property type="entry name" value="Peptidase_S10"/>
</dbReference>